<sequence>METPIIPSVTAESTAIDTIDDATTCTMQKDQETPADTSITTVTSIDAAGPLASGTSPATMANEEAAQALRTVSSSTGTSVTVTQSMQMFNGSYHPEFNNSMLSNVGGNKSEINNIYHIYGNPTFNCSPADLPARRVNSTRSQEIVLRDDTQSQHMGAGSTLVTSVQNPENGSTTGVQTGITAPRKVQREASACEDQPPSCSSPCTQGKEDQQATSAVDRDQASRTFRVDTIIDRVIVLTAQLMSTELRFPIAFFFLILAVPSKVRRST</sequence>
<evidence type="ECO:0000313" key="3">
    <source>
        <dbReference type="Proteomes" id="UP000297245"/>
    </source>
</evidence>
<evidence type="ECO:0000256" key="1">
    <source>
        <dbReference type="SAM" id="MobiDB-lite"/>
    </source>
</evidence>
<proteinExistence type="predicted"/>
<organism evidence="2 3">
    <name type="scientific">Dendrothele bispora (strain CBS 962.96)</name>
    <dbReference type="NCBI Taxonomy" id="1314807"/>
    <lineage>
        <taxon>Eukaryota</taxon>
        <taxon>Fungi</taxon>
        <taxon>Dikarya</taxon>
        <taxon>Basidiomycota</taxon>
        <taxon>Agaricomycotina</taxon>
        <taxon>Agaricomycetes</taxon>
        <taxon>Agaricomycetidae</taxon>
        <taxon>Agaricales</taxon>
        <taxon>Agaricales incertae sedis</taxon>
        <taxon>Dendrothele</taxon>
    </lineage>
</organism>
<dbReference type="Proteomes" id="UP000297245">
    <property type="component" value="Unassembled WGS sequence"/>
</dbReference>
<feature type="compositionally biased region" description="Polar residues" evidence="1">
    <location>
        <begin position="161"/>
        <end position="180"/>
    </location>
</feature>
<keyword evidence="3" id="KW-1185">Reference proteome</keyword>
<feature type="compositionally biased region" description="Basic and acidic residues" evidence="1">
    <location>
        <begin position="207"/>
        <end position="220"/>
    </location>
</feature>
<feature type="region of interest" description="Disordered" evidence="1">
    <location>
        <begin position="193"/>
        <end position="220"/>
    </location>
</feature>
<reference evidence="2 3" key="1">
    <citation type="journal article" date="2019" name="Nat. Ecol. Evol.">
        <title>Megaphylogeny resolves global patterns of mushroom evolution.</title>
        <authorList>
            <person name="Varga T."/>
            <person name="Krizsan K."/>
            <person name="Foldi C."/>
            <person name="Dima B."/>
            <person name="Sanchez-Garcia M."/>
            <person name="Sanchez-Ramirez S."/>
            <person name="Szollosi G.J."/>
            <person name="Szarkandi J.G."/>
            <person name="Papp V."/>
            <person name="Albert L."/>
            <person name="Andreopoulos W."/>
            <person name="Angelini C."/>
            <person name="Antonin V."/>
            <person name="Barry K.W."/>
            <person name="Bougher N.L."/>
            <person name="Buchanan P."/>
            <person name="Buyck B."/>
            <person name="Bense V."/>
            <person name="Catcheside P."/>
            <person name="Chovatia M."/>
            <person name="Cooper J."/>
            <person name="Damon W."/>
            <person name="Desjardin D."/>
            <person name="Finy P."/>
            <person name="Geml J."/>
            <person name="Haridas S."/>
            <person name="Hughes K."/>
            <person name="Justo A."/>
            <person name="Karasinski D."/>
            <person name="Kautmanova I."/>
            <person name="Kiss B."/>
            <person name="Kocsube S."/>
            <person name="Kotiranta H."/>
            <person name="LaButti K.M."/>
            <person name="Lechner B.E."/>
            <person name="Liimatainen K."/>
            <person name="Lipzen A."/>
            <person name="Lukacs Z."/>
            <person name="Mihaltcheva S."/>
            <person name="Morgado L.N."/>
            <person name="Niskanen T."/>
            <person name="Noordeloos M.E."/>
            <person name="Ohm R.A."/>
            <person name="Ortiz-Santana B."/>
            <person name="Ovrebo C."/>
            <person name="Racz N."/>
            <person name="Riley R."/>
            <person name="Savchenko A."/>
            <person name="Shiryaev A."/>
            <person name="Soop K."/>
            <person name="Spirin V."/>
            <person name="Szebenyi C."/>
            <person name="Tomsovsky M."/>
            <person name="Tulloss R.E."/>
            <person name="Uehling J."/>
            <person name="Grigoriev I.V."/>
            <person name="Vagvolgyi C."/>
            <person name="Papp T."/>
            <person name="Martin F.M."/>
            <person name="Miettinen O."/>
            <person name="Hibbett D.S."/>
            <person name="Nagy L.G."/>
        </authorList>
    </citation>
    <scope>NUCLEOTIDE SEQUENCE [LARGE SCALE GENOMIC DNA]</scope>
    <source>
        <strain evidence="2 3">CBS 962.96</strain>
    </source>
</reference>
<name>A0A4S8L4T5_DENBC</name>
<dbReference type="AlphaFoldDB" id="A0A4S8L4T5"/>
<dbReference type="EMBL" id="ML179653">
    <property type="protein sequence ID" value="THU83586.1"/>
    <property type="molecule type" value="Genomic_DNA"/>
</dbReference>
<feature type="region of interest" description="Disordered" evidence="1">
    <location>
        <begin position="161"/>
        <end position="181"/>
    </location>
</feature>
<protein>
    <submittedName>
        <fullName evidence="2">Uncharacterized protein</fullName>
    </submittedName>
</protein>
<gene>
    <name evidence="2" type="ORF">K435DRAFT_971495</name>
</gene>
<accession>A0A4S8L4T5</accession>
<evidence type="ECO:0000313" key="2">
    <source>
        <dbReference type="EMBL" id="THU83586.1"/>
    </source>
</evidence>
<feature type="non-terminal residue" evidence="2">
    <location>
        <position position="268"/>
    </location>
</feature>